<keyword evidence="1" id="KW-0812">Transmembrane</keyword>
<protein>
    <submittedName>
        <fullName evidence="2">Uncharacterized protein</fullName>
    </submittedName>
</protein>
<proteinExistence type="predicted"/>
<feature type="transmembrane region" description="Helical" evidence="1">
    <location>
        <begin position="117"/>
        <end position="137"/>
    </location>
</feature>
<keyword evidence="1" id="KW-0472">Membrane</keyword>
<keyword evidence="3" id="KW-1185">Reference proteome</keyword>
<organism evidence="2 3">
    <name type="scientific">Dactylonectria macrodidyma</name>
    <dbReference type="NCBI Taxonomy" id="307937"/>
    <lineage>
        <taxon>Eukaryota</taxon>
        <taxon>Fungi</taxon>
        <taxon>Dikarya</taxon>
        <taxon>Ascomycota</taxon>
        <taxon>Pezizomycotina</taxon>
        <taxon>Sordariomycetes</taxon>
        <taxon>Hypocreomycetidae</taxon>
        <taxon>Hypocreales</taxon>
        <taxon>Nectriaceae</taxon>
        <taxon>Dactylonectria</taxon>
    </lineage>
</organism>
<reference evidence="2" key="1">
    <citation type="journal article" date="2021" name="Nat. Commun.">
        <title>Genetic determinants of endophytism in the Arabidopsis root mycobiome.</title>
        <authorList>
            <person name="Mesny F."/>
            <person name="Miyauchi S."/>
            <person name="Thiergart T."/>
            <person name="Pickel B."/>
            <person name="Atanasova L."/>
            <person name="Karlsson M."/>
            <person name="Huettel B."/>
            <person name="Barry K.W."/>
            <person name="Haridas S."/>
            <person name="Chen C."/>
            <person name="Bauer D."/>
            <person name="Andreopoulos W."/>
            <person name="Pangilinan J."/>
            <person name="LaButti K."/>
            <person name="Riley R."/>
            <person name="Lipzen A."/>
            <person name="Clum A."/>
            <person name="Drula E."/>
            <person name="Henrissat B."/>
            <person name="Kohler A."/>
            <person name="Grigoriev I.V."/>
            <person name="Martin F.M."/>
            <person name="Hacquard S."/>
        </authorList>
    </citation>
    <scope>NUCLEOTIDE SEQUENCE</scope>
    <source>
        <strain evidence="2">MPI-CAGE-AT-0147</strain>
    </source>
</reference>
<gene>
    <name evidence="2" type="ORF">EDB81DRAFT_785294</name>
</gene>
<dbReference type="Proteomes" id="UP000738349">
    <property type="component" value="Unassembled WGS sequence"/>
</dbReference>
<comment type="caution">
    <text evidence="2">The sequence shown here is derived from an EMBL/GenBank/DDBJ whole genome shotgun (WGS) entry which is preliminary data.</text>
</comment>
<dbReference type="AlphaFoldDB" id="A0A9P9FII2"/>
<evidence type="ECO:0000256" key="1">
    <source>
        <dbReference type="SAM" id="Phobius"/>
    </source>
</evidence>
<keyword evidence="1" id="KW-1133">Transmembrane helix</keyword>
<evidence type="ECO:0000313" key="2">
    <source>
        <dbReference type="EMBL" id="KAH7161675.1"/>
    </source>
</evidence>
<feature type="transmembrane region" description="Helical" evidence="1">
    <location>
        <begin position="48"/>
        <end position="74"/>
    </location>
</feature>
<evidence type="ECO:0000313" key="3">
    <source>
        <dbReference type="Proteomes" id="UP000738349"/>
    </source>
</evidence>
<sequence>MLNAAIILNLRNVCNESRFTLPSFSLASSFVLRSIISCKASSVFKASFSSFWSIFLPTTCPALMTCSAIIAAILTGCPDWEAMVKTPPTATSAMPPTMARALTKPDPVFMPALAREAVTFVLLLTNSAAVLNSSIIFGSFTRKAFRRGPVTPLVFLTSVWMLSSTFSKPLWTASCMDSTFGSPRASPSLLT</sequence>
<name>A0A9P9FII2_9HYPO</name>
<dbReference type="EMBL" id="JAGMUV010000004">
    <property type="protein sequence ID" value="KAH7161675.1"/>
    <property type="molecule type" value="Genomic_DNA"/>
</dbReference>
<accession>A0A9P9FII2</accession>